<evidence type="ECO:0000313" key="3">
    <source>
        <dbReference type="Proteomes" id="UP000598146"/>
    </source>
</evidence>
<evidence type="ECO:0000313" key="2">
    <source>
        <dbReference type="EMBL" id="MBG0563286.1"/>
    </source>
</evidence>
<name>A0A931C9B9_9ACTN</name>
<keyword evidence="3" id="KW-1185">Reference proteome</keyword>
<gene>
    <name evidence="2" type="ORF">I4J89_17700</name>
</gene>
<dbReference type="InterPro" id="IPR011249">
    <property type="entry name" value="Metalloenz_LuxS/M16"/>
</dbReference>
<organism evidence="2 3">
    <name type="scientific">Actinoplanes aureus</name>
    <dbReference type="NCBI Taxonomy" id="2792083"/>
    <lineage>
        <taxon>Bacteria</taxon>
        <taxon>Bacillati</taxon>
        <taxon>Actinomycetota</taxon>
        <taxon>Actinomycetes</taxon>
        <taxon>Micromonosporales</taxon>
        <taxon>Micromonosporaceae</taxon>
        <taxon>Actinoplanes</taxon>
    </lineage>
</organism>
<dbReference type="Gene3D" id="3.30.830.10">
    <property type="entry name" value="Metalloenzyme, LuxS/M16 peptidase-like"/>
    <property type="match status" value="2"/>
</dbReference>
<dbReference type="EMBL" id="JADQTO010000007">
    <property type="protein sequence ID" value="MBG0563286.1"/>
    <property type="molecule type" value="Genomic_DNA"/>
</dbReference>
<evidence type="ECO:0000256" key="1">
    <source>
        <dbReference type="SAM" id="MobiDB-lite"/>
    </source>
</evidence>
<comment type="caution">
    <text evidence="2">The sequence shown here is derived from an EMBL/GenBank/DDBJ whole genome shotgun (WGS) entry which is preliminary data.</text>
</comment>
<dbReference type="GO" id="GO:0046872">
    <property type="term" value="F:metal ion binding"/>
    <property type="evidence" value="ECO:0007669"/>
    <property type="project" value="InterPro"/>
</dbReference>
<proteinExistence type="predicted"/>
<protein>
    <submittedName>
        <fullName evidence="2">Insulinase family protein</fullName>
    </submittedName>
</protein>
<dbReference type="AlphaFoldDB" id="A0A931C9B9"/>
<sequence>MIRQLEVDGVPALLAPVSGPMHAGLVFRVGVADESPARRGITHLVEHLVLPGPAQVSSHLNSRTGTEHTYFHVQGSAERITEFLAGVCAALRRLPDGRMAAEKEVLRSEAAGRVSDPLPMRRHGARDFGMPSYPEWGLSGLAAEHLNEWIARYFTRDNAALWVAGDDLPEGLALDLPDGARQPAPAPSSVLPVTPAAFAGSGDRTAWDTAVRREARAAVFANVLERHLDRDLCRRSPIAGAVRTEYQPRAARTARITAFAEPLAGQRDAALHGLVEVLSAMRTGRIEADDVTTVVGLTCDGLREAEERGGRLPGQAFNVLAGLSVRSLDDAIAEVRAVTAPEVAEVAATAYDAGLLMTPAGTSADWAGYPAVPPGSGSVVTGRTRRSRTDRGLRLVHGDDGISLMTGETARTVRYDACAAVLAWPDGARELIGDDGIAVRVEPALFRHGEAVTSEIDARVPGAHRVGMPARDPGSIPRPRRGLWRTGSLSRPE</sequence>
<dbReference type="Proteomes" id="UP000598146">
    <property type="component" value="Unassembled WGS sequence"/>
</dbReference>
<reference evidence="2" key="1">
    <citation type="submission" date="2020-11" db="EMBL/GenBank/DDBJ databases">
        <title>Isolation and identification of active actinomycetes.</title>
        <authorList>
            <person name="Sun X."/>
        </authorList>
    </citation>
    <scope>NUCLEOTIDE SEQUENCE</scope>
    <source>
        <strain evidence="2">NEAU-A11</strain>
    </source>
</reference>
<dbReference type="RefSeq" id="WP_196415076.1">
    <property type="nucleotide sequence ID" value="NZ_JADQTO010000007.1"/>
</dbReference>
<dbReference type="SUPFAM" id="SSF63411">
    <property type="entry name" value="LuxS/MPP-like metallohydrolase"/>
    <property type="match status" value="2"/>
</dbReference>
<accession>A0A931C9B9</accession>
<feature type="region of interest" description="Disordered" evidence="1">
    <location>
        <begin position="462"/>
        <end position="493"/>
    </location>
</feature>